<keyword evidence="3" id="KW-1185">Reference proteome</keyword>
<sequence length="207" mass="21608">MTDWMRARPKLTAALGGVVALAVLMLVFVLAGHGDKPSSKEPADFGAPLPTLPTRSPVKLPTTSPSASPSTAAQVQAAAQNAFKQFGNGFSSGNLGSGTISMPGLQGGSIYKYLPKHTLTLRVTSEAPIGTIGYIVPTSLHQNYGVVKNANTSWSLTTTAYGDPDYAQVFIKAGARGFPITCTILVDGHVSEHRSTEGPYGQMVCQG</sequence>
<name>A0A3N0E0B8_9ACTN</name>
<evidence type="ECO:0000256" key="1">
    <source>
        <dbReference type="SAM" id="MobiDB-lite"/>
    </source>
</evidence>
<dbReference type="Proteomes" id="UP000277094">
    <property type="component" value="Unassembled WGS sequence"/>
</dbReference>
<accession>A0A3N0E0B8</accession>
<proteinExistence type="predicted"/>
<dbReference type="AlphaFoldDB" id="A0A3N0E0B8"/>
<evidence type="ECO:0000313" key="2">
    <source>
        <dbReference type="EMBL" id="RNL81298.1"/>
    </source>
</evidence>
<comment type="caution">
    <text evidence="2">The sequence shown here is derived from an EMBL/GenBank/DDBJ whole genome shotgun (WGS) entry which is preliminary data.</text>
</comment>
<dbReference type="InterPro" id="IPR038468">
    <property type="entry name" value="MmpS_C"/>
</dbReference>
<feature type="region of interest" description="Disordered" evidence="1">
    <location>
        <begin position="36"/>
        <end position="69"/>
    </location>
</feature>
<dbReference type="EMBL" id="RJSG01000001">
    <property type="protein sequence ID" value="RNL81298.1"/>
    <property type="molecule type" value="Genomic_DNA"/>
</dbReference>
<organism evidence="2 3">
    <name type="scientific">Nocardioides marmorisolisilvae</name>
    <dbReference type="NCBI Taxonomy" id="1542737"/>
    <lineage>
        <taxon>Bacteria</taxon>
        <taxon>Bacillati</taxon>
        <taxon>Actinomycetota</taxon>
        <taxon>Actinomycetes</taxon>
        <taxon>Propionibacteriales</taxon>
        <taxon>Nocardioidaceae</taxon>
        <taxon>Nocardioides</taxon>
    </lineage>
</organism>
<reference evidence="2 3" key="1">
    <citation type="submission" date="2018-11" db="EMBL/GenBank/DDBJ databases">
        <authorList>
            <person name="Li F."/>
        </authorList>
    </citation>
    <scope>NUCLEOTIDE SEQUENCE [LARGE SCALE GENOMIC DNA]</scope>
    <source>
        <strain evidence="2 3">KIS18-7</strain>
    </source>
</reference>
<dbReference type="OrthoDB" id="3783284at2"/>
<evidence type="ECO:0000313" key="3">
    <source>
        <dbReference type="Proteomes" id="UP000277094"/>
    </source>
</evidence>
<gene>
    <name evidence="2" type="ORF">EFL95_02775</name>
</gene>
<dbReference type="Gene3D" id="2.60.40.2880">
    <property type="entry name" value="MmpS1-5, C-terminal soluble domain"/>
    <property type="match status" value="1"/>
</dbReference>
<dbReference type="RefSeq" id="WP_123232501.1">
    <property type="nucleotide sequence ID" value="NZ_RJSG01000001.1"/>
</dbReference>
<protein>
    <submittedName>
        <fullName evidence="2">Uncharacterized protein</fullName>
    </submittedName>
</protein>